<dbReference type="InterPro" id="IPR012338">
    <property type="entry name" value="Beta-lactam/transpept-like"/>
</dbReference>
<feature type="domain" description="Peptidase S11 D-alanyl-D-alanine carboxypeptidase A N-terminal" evidence="1">
    <location>
        <begin position="1"/>
        <end position="103"/>
    </location>
</feature>
<dbReference type="GO" id="GO:0006508">
    <property type="term" value="P:proteolysis"/>
    <property type="evidence" value="ECO:0007669"/>
    <property type="project" value="InterPro"/>
</dbReference>
<dbReference type="GO" id="GO:0009002">
    <property type="term" value="F:serine-type D-Ala-D-Ala carboxypeptidase activity"/>
    <property type="evidence" value="ECO:0007669"/>
    <property type="project" value="InterPro"/>
</dbReference>
<dbReference type="AlphaFoldDB" id="A0A813AZC6"/>
<dbReference type="Proteomes" id="UP000601435">
    <property type="component" value="Unassembled WGS sequence"/>
</dbReference>
<reference evidence="2" key="1">
    <citation type="submission" date="2021-02" db="EMBL/GenBank/DDBJ databases">
        <authorList>
            <person name="Dougan E. K."/>
            <person name="Rhodes N."/>
            <person name="Thang M."/>
            <person name="Chan C."/>
        </authorList>
    </citation>
    <scope>NUCLEOTIDE SEQUENCE</scope>
</reference>
<gene>
    <name evidence="2" type="primary">dacA</name>
    <name evidence="2" type="ORF">SNEC2469_LOCUS29279</name>
</gene>
<evidence type="ECO:0000313" key="2">
    <source>
        <dbReference type="EMBL" id="CAE7885781.1"/>
    </source>
</evidence>
<organism evidence="2 3">
    <name type="scientific">Symbiodinium necroappetens</name>
    <dbReference type="NCBI Taxonomy" id="1628268"/>
    <lineage>
        <taxon>Eukaryota</taxon>
        <taxon>Sar</taxon>
        <taxon>Alveolata</taxon>
        <taxon>Dinophyceae</taxon>
        <taxon>Suessiales</taxon>
        <taxon>Symbiodiniaceae</taxon>
        <taxon>Symbiodinium</taxon>
    </lineage>
</organism>
<evidence type="ECO:0000259" key="1">
    <source>
        <dbReference type="Pfam" id="PF00768"/>
    </source>
</evidence>
<accession>A0A813AZC6</accession>
<sequence>MGLTGTRFVNPHGLHDPAQVTTARDMAMIALTIRARFPQYDALFSTRTLALDESRSHSNNELLTGFAGTDGMKTGYVCASGLNIVATVTRNGRQLMAITFGASSSRERGEMTAQMLFSGFAGGYRGTGRTVNAVANQPGLLPVDMRPNICGAGATDYSAERAELFSAGLDGQISYLNDTIVPPTHTIATLGRLADVPLPRPRPGSGVPAMATGPLPDPALSAGFGDSSIAVPVLAAIKRNIDARHGVGGQHRNRLAGPGARQRLFKLEARIGRPRVDDRLRLMTNMPGRYHLEKWPSTNDKTPYFACRVQRISPMTMSIAAPIGGEIGDWVTAHFEEFGVLRGQITRSMGFGFTMSLDMSEAERERLAAHVQWLEQHKNFEVSENRRYRRITPKDPQSTIILADGVMIDCFVIDISMTGAAVSADLDVTIGMPMALGTVVGRVVRMLDPGFAIEFVTRVDFDSLEHKLICPRSELRRRLLENA</sequence>
<dbReference type="Pfam" id="PF00768">
    <property type="entry name" value="Peptidase_S11"/>
    <property type="match status" value="1"/>
</dbReference>
<comment type="caution">
    <text evidence="2">The sequence shown here is derived from an EMBL/GenBank/DDBJ whole genome shotgun (WGS) entry which is preliminary data.</text>
</comment>
<dbReference type="SUPFAM" id="SSF56601">
    <property type="entry name" value="beta-lactamase/transpeptidase-like"/>
    <property type="match status" value="1"/>
</dbReference>
<dbReference type="EMBL" id="CAJNJA010065480">
    <property type="protein sequence ID" value="CAE7885781.1"/>
    <property type="molecule type" value="Genomic_DNA"/>
</dbReference>
<dbReference type="Gene3D" id="3.40.710.10">
    <property type="entry name" value="DD-peptidase/beta-lactamase superfamily"/>
    <property type="match status" value="1"/>
</dbReference>
<protein>
    <submittedName>
        <fullName evidence="2">DacA protein</fullName>
    </submittedName>
</protein>
<keyword evidence="3" id="KW-1185">Reference proteome</keyword>
<name>A0A813AZC6_9DINO</name>
<proteinExistence type="predicted"/>
<dbReference type="SUPFAM" id="SSF141371">
    <property type="entry name" value="PilZ domain-like"/>
    <property type="match status" value="1"/>
</dbReference>
<dbReference type="InterPro" id="IPR001967">
    <property type="entry name" value="Peptidase_S11_N"/>
</dbReference>
<evidence type="ECO:0000313" key="3">
    <source>
        <dbReference type="Proteomes" id="UP000601435"/>
    </source>
</evidence>